<keyword evidence="8" id="KW-1185">Reference proteome</keyword>
<evidence type="ECO:0000256" key="1">
    <source>
        <dbReference type="ARBA" id="ARBA00007592"/>
    </source>
</evidence>
<dbReference type="PROSITE" id="PS00666">
    <property type="entry name" value="DHDPS_2"/>
    <property type="match status" value="1"/>
</dbReference>
<dbReference type="STRING" id="1332264.BW730_17065"/>
<dbReference type="Proteomes" id="UP000188145">
    <property type="component" value="Chromosome"/>
</dbReference>
<dbReference type="InterPro" id="IPR020625">
    <property type="entry name" value="Schiff_base-form_aldolases_AS"/>
</dbReference>
<dbReference type="GO" id="GO:0044281">
    <property type="term" value="P:small molecule metabolic process"/>
    <property type="evidence" value="ECO:0007669"/>
    <property type="project" value="UniProtKB-ARBA"/>
</dbReference>
<evidence type="ECO:0000313" key="8">
    <source>
        <dbReference type="Proteomes" id="UP000188145"/>
    </source>
</evidence>
<dbReference type="CDD" id="cd00408">
    <property type="entry name" value="DHDPS-like"/>
    <property type="match status" value="1"/>
</dbReference>
<dbReference type="SMART" id="SM01130">
    <property type="entry name" value="DHDPS"/>
    <property type="match status" value="1"/>
</dbReference>
<gene>
    <name evidence="7" type="ORF">BW730_17065</name>
</gene>
<evidence type="ECO:0000313" key="7">
    <source>
        <dbReference type="EMBL" id="AQP48954.1"/>
    </source>
</evidence>
<dbReference type="AlphaFoldDB" id="A0A1Q2CS65"/>
<evidence type="ECO:0000256" key="2">
    <source>
        <dbReference type="ARBA" id="ARBA00023239"/>
    </source>
</evidence>
<dbReference type="PANTHER" id="PTHR12128">
    <property type="entry name" value="DIHYDRODIPICOLINATE SYNTHASE"/>
    <property type="match status" value="1"/>
</dbReference>
<dbReference type="RefSeq" id="WP_077687306.1">
    <property type="nucleotide sequence ID" value="NZ_CP019606.1"/>
</dbReference>
<dbReference type="Gene3D" id="3.20.20.70">
    <property type="entry name" value="Aldolase class I"/>
    <property type="match status" value="1"/>
</dbReference>
<feature type="binding site" evidence="6">
    <location>
        <position position="208"/>
    </location>
    <ligand>
        <name>pyruvate</name>
        <dbReference type="ChEBI" id="CHEBI:15361"/>
    </ligand>
</feature>
<dbReference type="SUPFAM" id="SSF51569">
    <property type="entry name" value="Aldolase"/>
    <property type="match status" value="1"/>
</dbReference>
<evidence type="ECO:0000256" key="6">
    <source>
        <dbReference type="PIRSR" id="PIRSR001365-2"/>
    </source>
</evidence>
<dbReference type="EMBL" id="CP019606">
    <property type="protein sequence ID" value="AQP48954.1"/>
    <property type="molecule type" value="Genomic_DNA"/>
</dbReference>
<comment type="similarity">
    <text evidence="1 4">Belongs to the DapA family.</text>
</comment>
<dbReference type="KEGG" id="tes:BW730_17065"/>
<dbReference type="PANTHER" id="PTHR12128:SF66">
    <property type="entry name" value="4-HYDROXY-2-OXOGLUTARATE ALDOLASE, MITOCHONDRIAL"/>
    <property type="match status" value="1"/>
</dbReference>
<evidence type="ECO:0000256" key="3">
    <source>
        <dbReference type="ARBA" id="ARBA00023270"/>
    </source>
</evidence>
<dbReference type="InterPro" id="IPR013785">
    <property type="entry name" value="Aldolase_TIM"/>
</dbReference>
<dbReference type="PIRSF" id="PIRSF001365">
    <property type="entry name" value="DHDPS"/>
    <property type="match status" value="1"/>
</dbReference>
<protein>
    <submittedName>
        <fullName evidence="7">Dihydrodipicolinate synthase family protein</fullName>
    </submittedName>
</protein>
<accession>A0A1Q2CS65</accession>
<feature type="active site" description="Schiff-base intermediate with substrate" evidence="5">
    <location>
        <position position="163"/>
    </location>
</feature>
<evidence type="ECO:0000256" key="5">
    <source>
        <dbReference type="PIRSR" id="PIRSR001365-1"/>
    </source>
</evidence>
<reference evidence="8" key="1">
    <citation type="submission" date="2017-02" db="EMBL/GenBank/DDBJ databases">
        <title>Tessaracoccus aquaemaris sp. nov., isolated from the intestine of a Korean rockfish, Sebastes schlegelii, in a marine aquaculture pond.</title>
        <authorList>
            <person name="Tak E.J."/>
            <person name="Bae J.-W."/>
        </authorList>
    </citation>
    <scope>NUCLEOTIDE SEQUENCE [LARGE SCALE GENOMIC DNA]</scope>
    <source>
        <strain evidence="8">NSG39</strain>
    </source>
</reference>
<organism evidence="7 8">
    <name type="scientific">Tessaracoccus aquimaris</name>
    <dbReference type="NCBI Taxonomy" id="1332264"/>
    <lineage>
        <taxon>Bacteria</taxon>
        <taxon>Bacillati</taxon>
        <taxon>Actinomycetota</taxon>
        <taxon>Actinomycetes</taxon>
        <taxon>Propionibacteriales</taxon>
        <taxon>Propionibacteriaceae</taxon>
        <taxon>Tessaracoccus</taxon>
    </lineage>
</organism>
<feature type="active site" description="Proton donor/acceptor" evidence="5">
    <location>
        <position position="135"/>
    </location>
</feature>
<evidence type="ECO:0000256" key="4">
    <source>
        <dbReference type="PIRNR" id="PIRNR001365"/>
    </source>
</evidence>
<dbReference type="GO" id="GO:0008840">
    <property type="term" value="F:4-hydroxy-tetrahydrodipicolinate synthase activity"/>
    <property type="evidence" value="ECO:0007669"/>
    <property type="project" value="TreeGrafter"/>
</dbReference>
<dbReference type="Pfam" id="PF00701">
    <property type="entry name" value="DHDPS"/>
    <property type="match status" value="1"/>
</dbReference>
<keyword evidence="3" id="KW-0704">Schiff base</keyword>
<dbReference type="OrthoDB" id="3175637at2"/>
<dbReference type="InterPro" id="IPR002220">
    <property type="entry name" value="DapA-like"/>
</dbReference>
<keyword evidence="2 4" id="KW-0456">Lyase</keyword>
<sequence>MTEFRGIVPPVVTPMRPDGSLDLEGLDRVVDHLIDGGMHGLFILGSCGQVAYLTDAERDAVVTRVVERVAGRVPVQVGTPDFTARRMSTSARRAQDLGADAVVVSAPVYALNDEAEIARHLRIVAESVDIPVFAYDVPVRVHTKLGRDLLINLGREGVLRGVKDSSGDDVAFRRLVAANAQAGHPLQLLTGHEVMVDGMLLLGADGAVPGLANVDPVGYRRLWDAAQAGDWAAARAEQDRLAELFEIVFVPAGRSGDAGGIGAFKAAMASLGIIDSAAMPSPLEGLTGADVEQIDAILEGVGLKG</sequence>
<name>A0A1Q2CS65_9ACTN</name>
<proteinExistence type="inferred from homology"/>